<dbReference type="GO" id="GO:0005509">
    <property type="term" value="F:calcium ion binding"/>
    <property type="evidence" value="ECO:0007669"/>
    <property type="project" value="InterPro"/>
</dbReference>
<dbReference type="Pfam" id="PF07645">
    <property type="entry name" value="EGF_CA"/>
    <property type="match status" value="2"/>
</dbReference>
<dbReference type="FunFam" id="2.10.25.10:FF:000017">
    <property type="entry name" value="latent-transforming growth factor beta-binding protein 4 isoform X1"/>
    <property type="match status" value="1"/>
</dbReference>
<dbReference type="InterPro" id="IPR000742">
    <property type="entry name" value="EGF"/>
</dbReference>
<protein>
    <recommendedName>
        <fullName evidence="12">LTBP4 protein</fullName>
    </recommendedName>
</protein>
<keyword evidence="2" id="KW-0732">Signal</keyword>
<comment type="caution">
    <text evidence="6">Lacks conserved residue(s) required for the propagation of feature annotation.</text>
</comment>
<dbReference type="Pfam" id="PF00683">
    <property type="entry name" value="TB"/>
    <property type="match status" value="1"/>
</dbReference>
<feature type="domain" description="TB" evidence="9">
    <location>
        <begin position="129"/>
        <end position="175"/>
    </location>
</feature>
<dbReference type="PANTHER" id="PTHR24034:SF194">
    <property type="entry name" value="LATENT-TRANSFORMING GROWTH FACTOR BETA-BINDING PROTEIN 4"/>
    <property type="match status" value="1"/>
</dbReference>
<dbReference type="PROSITE" id="PS00022">
    <property type="entry name" value="EGF_1"/>
    <property type="match status" value="1"/>
</dbReference>
<dbReference type="PANTHER" id="PTHR24034">
    <property type="entry name" value="EGF-LIKE DOMAIN-CONTAINING PROTEIN"/>
    <property type="match status" value="1"/>
</dbReference>
<reference evidence="10" key="2">
    <citation type="submission" date="2025-09" db="UniProtKB">
        <authorList>
            <consortium name="Ensembl"/>
        </authorList>
    </citation>
    <scope>IDENTIFICATION</scope>
</reference>
<organism evidence="10 11">
    <name type="scientific">Dromaius novaehollandiae</name>
    <name type="common">Emu</name>
    <dbReference type="NCBI Taxonomy" id="8790"/>
    <lineage>
        <taxon>Eukaryota</taxon>
        <taxon>Metazoa</taxon>
        <taxon>Chordata</taxon>
        <taxon>Craniata</taxon>
        <taxon>Vertebrata</taxon>
        <taxon>Euteleostomi</taxon>
        <taxon>Archelosauria</taxon>
        <taxon>Archosauria</taxon>
        <taxon>Dinosauria</taxon>
        <taxon>Saurischia</taxon>
        <taxon>Theropoda</taxon>
        <taxon>Coelurosauria</taxon>
        <taxon>Aves</taxon>
        <taxon>Palaeognathae</taxon>
        <taxon>Casuariiformes</taxon>
        <taxon>Dromaiidae</taxon>
        <taxon>Dromaius</taxon>
    </lineage>
</organism>
<dbReference type="Ensembl" id="ENSDNVT00000016735.1">
    <property type="protein sequence ID" value="ENSDNVP00000013929.1"/>
    <property type="gene ID" value="ENSDNVG00000009810.1"/>
</dbReference>
<evidence type="ECO:0000313" key="10">
    <source>
        <dbReference type="Ensembl" id="ENSDNVP00000013929.1"/>
    </source>
</evidence>
<dbReference type="PROSITE" id="PS01186">
    <property type="entry name" value="EGF_2"/>
    <property type="match status" value="1"/>
</dbReference>
<proteinExistence type="predicted"/>
<dbReference type="SMART" id="SM00179">
    <property type="entry name" value="EGF_CA"/>
    <property type="match status" value="2"/>
</dbReference>
<reference evidence="10" key="1">
    <citation type="submission" date="2025-08" db="UniProtKB">
        <authorList>
            <consortium name="Ensembl"/>
        </authorList>
    </citation>
    <scope>IDENTIFICATION</scope>
</reference>
<evidence type="ECO:0000313" key="11">
    <source>
        <dbReference type="Proteomes" id="UP000694423"/>
    </source>
</evidence>
<dbReference type="PROSITE" id="PS01187">
    <property type="entry name" value="EGF_CA"/>
    <property type="match status" value="1"/>
</dbReference>
<keyword evidence="3" id="KW-0677">Repeat</keyword>
<dbReference type="Proteomes" id="UP000694423">
    <property type="component" value="Unplaced"/>
</dbReference>
<keyword evidence="1 6" id="KW-0245">EGF-like domain</keyword>
<evidence type="ECO:0000256" key="1">
    <source>
        <dbReference type="ARBA" id="ARBA00022536"/>
    </source>
</evidence>
<keyword evidence="4 6" id="KW-1015">Disulfide bond</keyword>
<feature type="domain" description="EGF-like" evidence="8">
    <location>
        <begin position="1"/>
        <end position="17"/>
    </location>
</feature>
<dbReference type="InterPro" id="IPR050751">
    <property type="entry name" value="ECM_structural_protein"/>
</dbReference>
<dbReference type="InterPro" id="IPR001881">
    <property type="entry name" value="EGF-like_Ca-bd_dom"/>
</dbReference>
<dbReference type="PROSITE" id="PS50026">
    <property type="entry name" value="EGF_3"/>
    <property type="match status" value="1"/>
</dbReference>
<dbReference type="Gene3D" id="2.10.25.10">
    <property type="entry name" value="Laminin"/>
    <property type="match status" value="2"/>
</dbReference>
<dbReference type="InterPro" id="IPR018097">
    <property type="entry name" value="EGF_Ca-bd_CS"/>
</dbReference>
<dbReference type="InterPro" id="IPR017878">
    <property type="entry name" value="TB_dom"/>
</dbReference>
<dbReference type="InterPro" id="IPR036773">
    <property type="entry name" value="TB_dom_sf"/>
</dbReference>
<dbReference type="CDD" id="cd00054">
    <property type="entry name" value="EGF_CA"/>
    <property type="match status" value="1"/>
</dbReference>
<evidence type="ECO:0000259" key="8">
    <source>
        <dbReference type="PROSITE" id="PS50026"/>
    </source>
</evidence>
<keyword evidence="11" id="KW-1185">Reference proteome</keyword>
<feature type="region of interest" description="Disordered" evidence="7">
    <location>
        <begin position="180"/>
        <end position="237"/>
    </location>
</feature>
<sequence length="237" mass="24263">GSFGCECRRGYRGGRCANTDGSFDCYCPAGFRTDADKALCQGEGLGLPCPAVGLGRGGCPTAGAARGSAGLPARVLCPADVDECQEYGTVLCGAQRCENIPGSYRCVADCQPGYQAGAGGDCVGECERAVCWQEVGPDLVCGRPRLDRQVTYTECCCLYGEAWGMDCALCPARDSGAAPRAARGPPHPLGKGDALHPHGPRALQGPPASPWTLGNGGPFAFPQPLGSGNPASLQPPA</sequence>
<dbReference type="AlphaFoldDB" id="A0A8C4JUX0"/>
<name>A0A8C4JUX0_DRONO</name>
<evidence type="ECO:0000256" key="4">
    <source>
        <dbReference type="ARBA" id="ARBA00023157"/>
    </source>
</evidence>
<evidence type="ECO:0000256" key="7">
    <source>
        <dbReference type="SAM" id="MobiDB-lite"/>
    </source>
</evidence>
<dbReference type="Gene3D" id="3.90.290.10">
    <property type="entry name" value="TGF-beta binding (TB) domain"/>
    <property type="match status" value="1"/>
</dbReference>
<feature type="disulfide bond" evidence="6">
    <location>
        <begin position="7"/>
        <end position="16"/>
    </location>
</feature>
<evidence type="ECO:0000256" key="3">
    <source>
        <dbReference type="ARBA" id="ARBA00022737"/>
    </source>
</evidence>
<keyword evidence="5" id="KW-0325">Glycoprotein</keyword>
<dbReference type="SUPFAM" id="SSF57581">
    <property type="entry name" value="TB module/8-cys domain"/>
    <property type="match status" value="1"/>
</dbReference>
<evidence type="ECO:0000256" key="6">
    <source>
        <dbReference type="PROSITE-ProRule" id="PRU00076"/>
    </source>
</evidence>
<dbReference type="SMART" id="SM00181">
    <property type="entry name" value="EGF"/>
    <property type="match status" value="2"/>
</dbReference>
<evidence type="ECO:0000256" key="2">
    <source>
        <dbReference type="ARBA" id="ARBA00022729"/>
    </source>
</evidence>
<dbReference type="PROSITE" id="PS51364">
    <property type="entry name" value="TB"/>
    <property type="match status" value="1"/>
</dbReference>
<evidence type="ECO:0000259" key="9">
    <source>
        <dbReference type="PROSITE" id="PS51364"/>
    </source>
</evidence>
<dbReference type="SUPFAM" id="SSF57196">
    <property type="entry name" value="EGF/Laminin"/>
    <property type="match status" value="2"/>
</dbReference>
<accession>A0A8C4JUX0</accession>
<dbReference type="InterPro" id="IPR049883">
    <property type="entry name" value="NOTCH1_EGF-like"/>
</dbReference>
<evidence type="ECO:0008006" key="12">
    <source>
        <dbReference type="Google" id="ProtNLM"/>
    </source>
</evidence>
<evidence type="ECO:0000256" key="5">
    <source>
        <dbReference type="ARBA" id="ARBA00023180"/>
    </source>
</evidence>